<reference evidence="2 3" key="1">
    <citation type="submission" date="2017-08" db="EMBL/GenBank/DDBJ databases">
        <title>Infants hospitalized years apart are colonized by the same room-sourced microbial strains.</title>
        <authorList>
            <person name="Brooks B."/>
            <person name="Olm M.R."/>
            <person name="Firek B.A."/>
            <person name="Baker R."/>
            <person name="Thomas B.C."/>
            <person name="Morowitz M.J."/>
            <person name="Banfield J.F."/>
        </authorList>
    </citation>
    <scope>NUCLEOTIDE SEQUENCE [LARGE SCALE GENOMIC DNA]</scope>
    <source>
        <strain evidence="2">S2_018_000_R2_104</strain>
    </source>
</reference>
<protein>
    <recommendedName>
        <fullName evidence="1">DUF6782 domain-containing protein</fullName>
    </recommendedName>
</protein>
<evidence type="ECO:0000313" key="2">
    <source>
        <dbReference type="EMBL" id="PZO83040.1"/>
    </source>
</evidence>
<accession>A0A2W4ZL62</accession>
<evidence type="ECO:0000313" key="3">
    <source>
        <dbReference type="Proteomes" id="UP000249557"/>
    </source>
</evidence>
<dbReference type="InterPro" id="IPR046709">
    <property type="entry name" value="DUF6782"/>
</dbReference>
<dbReference type="EMBL" id="QFNK01000226">
    <property type="protein sequence ID" value="PZO83040.1"/>
    <property type="molecule type" value="Genomic_DNA"/>
</dbReference>
<dbReference type="Pfam" id="PF20573">
    <property type="entry name" value="DUF6782"/>
    <property type="match status" value="1"/>
</dbReference>
<dbReference type="Proteomes" id="UP000249557">
    <property type="component" value="Unassembled WGS sequence"/>
</dbReference>
<name>A0A2W4ZL62_9BACT</name>
<organism evidence="2 3">
    <name type="scientific">Micavibrio aeruginosavorus</name>
    <dbReference type="NCBI Taxonomy" id="349221"/>
    <lineage>
        <taxon>Bacteria</taxon>
        <taxon>Pseudomonadati</taxon>
        <taxon>Bdellovibrionota</taxon>
        <taxon>Bdellovibrionia</taxon>
        <taxon>Bdellovibrionales</taxon>
        <taxon>Pseudobdellovibrionaceae</taxon>
        <taxon>Micavibrio</taxon>
    </lineage>
</organism>
<dbReference type="AlphaFoldDB" id="A0A2W4ZL62"/>
<proteinExistence type="predicted"/>
<gene>
    <name evidence="2" type="ORF">DI626_09405</name>
</gene>
<comment type="caution">
    <text evidence="2">The sequence shown here is derived from an EMBL/GenBank/DDBJ whole genome shotgun (WGS) entry which is preliminary data.</text>
</comment>
<feature type="domain" description="DUF6782" evidence="1">
    <location>
        <begin position="175"/>
        <end position="325"/>
    </location>
</feature>
<evidence type="ECO:0000259" key="1">
    <source>
        <dbReference type="Pfam" id="PF20573"/>
    </source>
</evidence>
<sequence>MSFVSRSGTVGRPKEFILAGDASASLRNTGFEELKDVKSTRFERKNQHRKSRRADGGDIAPYRSVSREEVLCNPVLLGNVKFDHIRSFQNLEAYPHVFESDLDVLQWACAMTGESPTARMLLKEAQEDGWAIALDDLSQDGYAIDAETQSVLIDHFGMTAPAIGKSAHFRHAMLVNFIKALRQLWHDRRNTNMYASHRPDAIIQLERARAADCETIAILAGWELRAAGHSDFWRYLIGSSIGDMAIAFTQKNETDPTGFYDGSVLTRTFCEWYADETRVGATDTATLEYMDELMADANGKPAFGKNSVSSAAVERLSALPKDRAYLEGMGNNICVDPHFVRMRDTINEAHLSQIIYDTQVVRVEGVPFRDPRLARLIFPENKVKVTE</sequence>